<protein>
    <submittedName>
        <fullName evidence="1">Uncharacterized protein</fullName>
    </submittedName>
</protein>
<dbReference type="Proteomes" id="UP000479000">
    <property type="component" value="Unassembled WGS sequence"/>
</dbReference>
<dbReference type="OrthoDB" id="6108017at2759"/>
<reference evidence="1 2" key="1">
    <citation type="submission" date="2020-02" db="EMBL/GenBank/DDBJ databases">
        <authorList>
            <person name="Ferguson B K."/>
        </authorList>
    </citation>
    <scope>NUCLEOTIDE SEQUENCE [LARGE SCALE GENOMIC DNA]</scope>
</reference>
<accession>A0A6H5HN92</accession>
<dbReference type="EMBL" id="CADCXU010029548">
    <property type="protein sequence ID" value="CAB0015806.1"/>
    <property type="molecule type" value="Genomic_DNA"/>
</dbReference>
<proteinExistence type="predicted"/>
<name>A0A6H5HN92_9HEMI</name>
<organism evidence="1 2">
    <name type="scientific">Nesidiocoris tenuis</name>
    <dbReference type="NCBI Taxonomy" id="355587"/>
    <lineage>
        <taxon>Eukaryota</taxon>
        <taxon>Metazoa</taxon>
        <taxon>Ecdysozoa</taxon>
        <taxon>Arthropoda</taxon>
        <taxon>Hexapoda</taxon>
        <taxon>Insecta</taxon>
        <taxon>Pterygota</taxon>
        <taxon>Neoptera</taxon>
        <taxon>Paraneoptera</taxon>
        <taxon>Hemiptera</taxon>
        <taxon>Heteroptera</taxon>
        <taxon>Panheteroptera</taxon>
        <taxon>Cimicomorpha</taxon>
        <taxon>Miridae</taxon>
        <taxon>Dicyphina</taxon>
        <taxon>Nesidiocoris</taxon>
    </lineage>
</organism>
<dbReference type="AlphaFoldDB" id="A0A6H5HN92"/>
<sequence>MLEEILFLQSLWSSRRTSRLSPTSSLQPRRACRSSRRKSATSTWECLRSIVKLLHLYSAHNTYEDSVSPAFLQKMQTRLKELRPNSADNALMMDVHKSLPLEFPFNPSSIRLEDIEIPDILNLPMLKKLCGGTRKPELFHSAHLDSVQFHTKLWFAAQGTCTKRRMSCIGEFRLPCTTTVLQIFFNPGNLAKVYLALWAFLHSGYGLRYFQTLINRLQSKKSKYNPFCFKNLHTEIWKYCVLSKHGLNSRIPGKHRKLHV</sequence>
<evidence type="ECO:0000313" key="1">
    <source>
        <dbReference type="EMBL" id="CAB0015806.1"/>
    </source>
</evidence>
<gene>
    <name evidence="1" type="ORF">NTEN_LOCUS20146</name>
</gene>
<keyword evidence="2" id="KW-1185">Reference proteome</keyword>
<evidence type="ECO:0000313" key="2">
    <source>
        <dbReference type="Proteomes" id="UP000479000"/>
    </source>
</evidence>